<keyword evidence="6" id="KW-0479">Metal-binding</keyword>
<keyword evidence="4" id="KW-0285">Flavoprotein</keyword>
<keyword evidence="8" id="KW-0460">Magnesium</keyword>
<evidence type="ECO:0000313" key="11">
    <source>
        <dbReference type="EMBL" id="MDZ8118599.1"/>
    </source>
</evidence>
<evidence type="ECO:0000256" key="2">
    <source>
        <dbReference type="ARBA" id="ARBA00011955"/>
    </source>
</evidence>
<dbReference type="Gene3D" id="3.10.520.10">
    <property type="entry name" value="ApbE-like domains"/>
    <property type="match status" value="2"/>
</dbReference>
<dbReference type="InterPro" id="IPR003374">
    <property type="entry name" value="ApbE-like_sf"/>
</dbReference>
<dbReference type="Pfam" id="PF02424">
    <property type="entry name" value="ApbE"/>
    <property type="match status" value="1"/>
</dbReference>
<dbReference type="EC" id="2.7.1.180" evidence="2"/>
<evidence type="ECO:0000313" key="12">
    <source>
        <dbReference type="Proteomes" id="UP001290861"/>
    </source>
</evidence>
<organism evidence="11 12">
    <name type="scientific">Pontiella agarivorans</name>
    <dbReference type="NCBI Taxonomy" id="3038953"/>
    <lineage>
        <taxon>Bacteria</taxon>
        <taxon>Pseudomonadati</taxon>
        <taxon>Kiritimatiellota</taxon>
        <taxon>Kiritimatiellia</taxon>
        <taxon>Kiritimatiellales</taxon>
        <taxon>Pontiellaceae</taxon>
        <taxon>Pontiella</taxon>
    </lineage>
</organism>
<keyword evidence="7" id="KW-0274">FAD</keyword>
<sequence length="266" mass="28917">MNETVHHFSHESMSTSFEVIIDSENREYARQTAGAIFRRIDQLENLLSKYNPGSDIGQINLLKAGESIRVSSEVIDCLETAMWAYRSTGGLFDPTLGSGFQWLEIDRENFRVGWKAGGKASLDLGGLGKGYALDDVTTILEDWEMNEVVLNGGGSTALALGREWTLGVGGPWGEKVGLSEVTLKNRALSGSGTEVKGAHIINPKTGKPAQRHLAAWAIHPSAAKADALSTAFMMMENEKIKALCKKHPEITAYVVEPDETLIKIGV</sequence>
<dbReference type="PANTHER" id="PTHR30040:SF2">
    <property type="entry name" value="FAD:PROTEIN FMN TRANSFERASE"/>
    <property type="match status" value="1"/>
</dbReference>
<evidence type="ECO:0000256" key="7">
    <source>
        <dbReference type="ARBA" id="ARBA00022827"/>
    </source>
</evidence>
<comment type="caution">
    <text evidence="11">The sequence shown here is derived from an EMBL/GenBank/DDBJ whole genome shotgun (WGS) entry which is preliminary data.</text>
</comment>
<reference evidence="11 12" key="1">
    <citation type="journal article" date="2024" name="Appl. Environ. Microbiol.">
        <title>Pontiella agarivorans sp. nov., a novel marine anaerobic bacterium capable of degrading macroalgal polysaccharides and fixing nitrogen.</title>
        <authorList>
            <person name="Liu N."/>
            <person name="Kivenson V."/>
            <person name="Peng X."/>
            <person name="Cui Z."/>
            <person name="Lankiewicz T.S."/>
            <person name="Gosselin K.M."/>
            <person name="English C.J."/>
            <person name="Blair E.M."/>
            <person name="O'Malley M.A."/>
            <person name="Valentine D.L."/>
        </authorList>
    </citation>
    <scope>NUCLEOTIDE SEQUENCE [LARGE SCALE GENOMIC DNA]</scope>
    <source>
        <strain evidence="11 12">NLcol2</strain>
    </source>
</reference>
<dbReference type="RefSeq" id="WP_322608397.1">
    <property type="nucleotide sequence ID" value="NZ_JARVCO010000010.1"/>
</dbReference>
<proteinExistence type="predicted"/>
<evidence type="ECO:0000256" key="9">
    <source>
        <dbReference type="ARBA" id="ARBA00031306"/>
    </source>
</evidence>
<protein>
    <recommendedName>
        <fullName evidence="3">FAD:protein FMN transferase</fullName>
        <ecNumber evidence="2">2.7.1.180</ecNumber>
    </recommendedName>
    <alternativeName>
        <fullName evidence="9">Flavin transferase</fullName>
    </alternativeName>
</protein>
<keyword evidence="12" id="KW-1185">Reference proteome</keyword>
<evidence type="ECO:0000256" key="4">
    <source>
        <dbReference type="ARBA" id="ARBA00022630"/>
    </source>
</evidence>
<accession>A0ABU5MWK9</accession>
<dbReference type="EMBL" id="JARVCO010000010">
    <property type="protein sequence ID" value="MDZ8118599.1"/>
    <property type="molecule type" value="Genomic_DNA"/>
</dbReference>
<keyword evidence="5 11" id="KW-0808">Transferase</keyword>
<name>A0ABU5MWK9_9BACT</name>
<dbReference type="GO" id="GO:0016740">
    <property type="term" value="F:transferase activity"/>
    <property type="evidence" value="ECO:0007669"/>
    <property type="project" value="UniProtKB-KW"/>
</dbReference>
<evidence type="ECO:0000256" key="6">
    <source>
        <dbReference type="ARBA" id="ARBA00022723"/>
    </source>
</evidence>
<evidence type="ECO:0000256" key="1">
    <source>
        <dbReference type="ARBA" id="ARBA00001946"/>
    </source>
</evidence>
<dbReference type="InterPro" id="IPR024932">
    <property type="entry name" value="ApbE"/>
</dbReference>
<evidence type="ECO:0000256" key="3">
    <source>
        <dbReference type="ARBA" id="ARBA00016337"/>
    </source>
</evidence>
<dbReference type="SUPFAM" id="SSF143631">
    <property type="entry name" value="ApbE-like"/>
    <property type="match status" value="1"/>
</dbReference>
<dbReference type="PANTHER" id="PTHR30040">
    <property type="entry name" value="THIAMINE BIOSYNTHESIS LIPOPROTEIN APBE"/>
    <property type="match status" value="1"/>
</dbReference>
<dbReference type="Proteomes" id="UP001290861">
    <property type="component" value="Unassembled WGS sequence"/>
</dbReference>
<comment type="cofactor">
    <cofactor evidence="1">
        <name>Mg(2+)</name>
        <dbReference type="ChEBI" id="CHEBI:18420"/>
    </cofactor>
</comment>
<evidence type="ECO:0000256" key="5">
    <source>
        <dbReference type="ARBA" id="ARBA00022679"/>
    </source>
</evidence>
<evidence type="ECO:0000256" key="10">
    <source>
        <dbReference type="ARBA" id="ARBA00048540"/>
    </source>
</evidence>
<evidence type="ECO:0000256" key="8">
    <source>
        <dbReference type="ARBA" id="ARBA00022842"/>
    </source>
</evidence>
<gene>
    <name evidence="11" type="ORF">P9H32_08155</name>
</gene>
<comment type="catalytic activity">
    <reaction evidence="10">
        <text>L-threonyl-[protein] + FAD = FMN-L-threonyl-[protein] + AMP + H(+)</text>
        <dbReference type="Rhea" id="RHEA:36847"/>
        <dbReference type="Rhea" id="RHEA-COMP:11060"/>
        <dbReference type="Rhea" id="RHEA-COMP:11061"/>
        <dbReference type="ChEBI" id="CHEBI:15378"/>
        <dbReference type="ChEBI" id="CHEBI:30013"/>
        <dbReference type="ChEBI" id="CHEBI:57692"/>
        <dbReference type="ChEBI" id="CHEBI:74257"/>
        <dbReference type="ChEBI" id="CHEBI:456215"/>
        <dbReference type="EC" id="2.7.1.180"/>
    </reaction>
</comment>